<sequence length="540" mass="60471">MSVELALGLFATVDLCFKYGKELKSVCSSLKNADAEIAERVLRLDNGWLRLTHQLNFLRRVEHMMEEEHREVYEQTLRVFLGKLQNVTLILRRLVKPRSDTFGMAAGDFDFAPKKFKFALQKENLDKAIEDLEVWQRTADHSWFLLMKIADSQVDEALVAPEDNNESTASTAIPSTMTIRAGLEELSLASTTNGGGMSLKPEELQKMSLSAIPHCDSIFLAERCYSNGDIARYILNRIQCEPVSKYKIIKKDARDLARKLQHDEPETFGLLSCKGFVTEHDTSGAVPNVLFTLVFRTPPGLVHPRTLREILTTTTLPDSLTDRLNIAQALAKSVSYVHTFGFVHKNVRPEAYVCFTTPGTGASATGGQSVYLVGFENFRREEGRTHKTGDDAVERNLYRHPSRQGSSPREDYIMQHDIYSLGVCLLEVGLWKSFVEYPELGGVPTLADCFGISETGSQAADQLKEFGEELLLSLARKELRQCMGTKYAEIVETCLTCLDADNADFGDETEFEDEDGICVGVRYIEKARPNCPRSRTSSAC</sequence>
<evidence type="ECO:0000313" key="1">
    <source>
        <dbReference type="EMBL" id="KAK0644064.1"/>
    </source>
</evidence>
<reference evidence="1" key="1">
    <citation type="submission" date="2023-06" db="EMBL/GenBank/DDBJ databases">
        <title>Genome-scale phylogeny and comparative genomics of the fungal order Sordariales.</title>
        <authorList>
            <consortium name="Lawrence Berkeley National Laboratory"/>
            <person name="Hensen N."/>
            <person name="Bonometti L."/>
            <person name="Westerberg I."/>
            <person name="Brannstrom I.O."/>
            <person name="Guillou S."/>
            <person name="Cros-Aarteil S."/>
            <person name="Calhoun S."/>
            <person name="Haridas S."/>
            <person name="Kuo A."/>
            <person name="Mondo S."/>
            <person name="Pangilinan J."/>
            <person name="Riley R."/>
            <person name="Labutti K."/>
            <person name="Andreopoulos B."/>
            <person name="Lipzen A."/>
            <person name="Chen C."/>
            <person name="Yanf M."/>
            <person name="Daum C."/>
            <person name="Ng V."/>
            <person name="Clum A."/>
            <person name="Steindorff A."/>
            <person name="Ohm R."/>
            <person name="Martin F."/>
            <person name="Silar P."/>
            <person name="Natvig D."/>
            <person name="Lalanne C."/>
            <person name="Gautier V."/>
            <person name="Ament-Velasquez S.L."/>
            <person name="Kruys A."/>
            <person name="Hutchinson M.I."/>
            <person name="Powell A.J."/>
            <person name="Barry K."/>
            <person name="Miller A.N."/>
            <person name="Grigoriev I.V."/>
            <person name="Debuchy R."/>
            <person name="Gladieux P."/>
            <person name="Thoren M.H."/>
            <person name="Johannesson H."/>
        </authorList>
    </citation>
    <scope>NUCLEOTIDE SEQUENCE</scope>
    <source>
        <strain evidence="1">SMH2532-1</strain>
    </source>
</reference>
<dbReference type="PANTHER" id="PTHR37542:SF1">
    <property type="entry name" value="PRION-INHIBITION AND PROPAGATION HELO DOMAIN-CONTAINING PROTEIN"/>
    <property type="match status" value="1"/>
</dbReference>
<comment type="caution">
    <text evidence="1">The sequence shown here is derived from an EMBL/GenBank/DDBJ whole genome shotgun (WGS) entry which is preliminary data.</text>
</comment>
<dbReference type="InterPro" id="IPR011009">
    <property type="entry name" value="Kinase-like_dom_sf"/>
</dbReference>
<dbReference type="Proteomes" id="UP001174936">
    <property type="component" value="Unassembled WGS sequence"/>
</dbReference>
<dbReference type="Gene3D" id="1.10.510.10">
    <property type="entry name" value="Transferase(Phosphotransferase) domain 1"/>
    <property type="match status" value="1"/>
</dbReference>
<dbReference type="EMBL" id="JAULSV010000005">
    <property type="protein sequence ID" value="KAK0644064.1"/>
    <property type="molecule type" value="Genomic_DNA"/>
</dbReference>
<protein>
    <recommendedName>
        <fullName evidence="3">Protein kinase domain-containing protein</fullName>
    </recommendedName>
</protein>
<name>A0AA39Y1J9_9PEZI</name>
<evidence type="ECO:0000313" key="2">
    <source>
        <dbReference type="Proteomes" id="UP001174936"/>
    </source>
</evidence>
<proteinExistence type="predicted"/>
<dbReference type="SUPFAM" id="SSF56112">
    <property type="entry name" value="Protein kinase-like (PK-like)"/>
    <property type="match status" value="1"/>
</dbReference>
<evidence type="ECO:0008006" key="3">
    <source>
        <dbReference type="Google" id="ProtNLM"/>
    </source>
</evidence>
<keyword evidence="2" id="KW-1185">Reference proteome</keyword>
<gene>
    <name evidence="1" type="ORF">B0T16DRAFT_377950</name>
</gene>
<accession>A0AA39Y1J9</accession>
<dbReference type="PANTHER" id="PTHR37542">
    <property type="entry name" value="HELO DOMAIN-CONTAINING PROTEIN-RELATED"/>
    <property type="match status" value="1"/>
</dbReference>
<dbReference type="AlphaFoldDB" id="A0AA39Y1J9"/>
<organism evidence="1 2">
    <name type="scientific">Cercophora newfieldiana</name>
    <dbReference type="NCBI Taxonomy" id="92897"/>
    <lineage>
        <taxon>Eukaryota</taxon>
        <taxon>Fungi</taxon>
        <taxon>Dikarya</taxon>
        <taxon>Ascomycota</taxon>
        <taxon>Pezizomycotina</taxon>
        <taxon>Sordariomycetes</taxon>
        <taxon>Sordariomycetidae</taxon>
        <taxon>Sordariales</taxon>
        <taxon>Lasiosphaeriaceae</taxon>
        <taxon>Cercophora</taxon>
    </lineage>
</organism>